<dbReference type="EMBL" id="BAABUK010000032">
    <property type="protein sequence ID" value="GAA5816533.1"/>
    <property type="molecule type" value="Genomic_DNA"/>
</dbReference>
<reference evidence="1 2" key="1">
    <citation type="submission" date="2024-04" db="EMBL/GenBank/DDBJ databases">
        <title>genome sequences of Mucor flavus KT1a and Helicostylum pulchrum KT1b strains isolated from the surface of a dry-aged beef.</title>
        <authorList>
            <person name="Toyotome T."/>
            <person name="Hosono M."/>
            <person name="Torimaru M."/>
            <person name="Fukuda K."/>
            <person name="Mikami N."/>
        </authorList>
    </citation>
    <scope>NUCLEOTIDE SEQUENCE [LARGE SCALE GENOMIC DNA]</scope>
    <source>
        <strain evidence="1 2">KT1a</strain>
    </source>
</reference>
<sequence>MNDGKDTLCILCGDYFVGDAGLKRHRTIATKCIRTQIERGVYVPPPQVQVNIPQVLPVPENVPPVPPVPENVLPVPGEVYAPYIPNEGERPDLPPNEGGDANLIDIEGYSLSYLTIPADLFQNLQNEQLVDGRYRSLIQFAENATATQRQKQSGVATILFKSGSFIISSVFWGSRLGCIGFMGYAFYYSYIGECSASLNYIIMSIKKTL</sequence>
<dbReference type="Proteomes" id="UP001473302">
    <property type="component" value="Unassembled WGS sequence"/>
</dbReference>
<evidence type="ECO:0000313" key="2">
    <source>
        <dbReference type="Proteomes" id="UP001473302"/>
    </source>
</evidence>
<evidence type="ECO:0000313" key="1">
    <source>
        <dbReference type="EMBL" id="GAA5816533.1"/>
    </source>
</evidence>
<protein>
    <submittedName>
        <fullName evidence="1">Uncharacterized protein</fullName>
    </submittedName>
</protein>
<organism evidence="1 2">
    <name type="scientific">Mucor flavus</name>
    <dbReference type="NCBI Taxonomy" id="439312"/>
    <lineage>
        <taxon>Eukaryota</taxon>
        <taxon>Fungi</taxon>
        <taxon>Fungi incertae sedis</taxon>
        <taxon>Mucoromycota</taxon>
        <taxon>Mucoromycotina</taxon>
        <taxon>Mucoromycetes</taxon>
        <taxon>Mucorales</taxon>
        <taxon>Mucorineae</taxon>
        <taxon>Mucoraceae</taxon>
        <taxon>Mucor</taxon>
    </lineage>
</organism>
<comment type="caution">
    <text evidence="1">The sequence shown here is derived from an EMBL/GenBank/DDBJ whole genome shotgun (WGS) entry which is preliminary data.</text>
</comment>
<accession>A0ABP9ZBN0</accession>
<keyword evidence="2" id="KW-1185">Reference proteome</keyword>
<name>A0ABP9ZBN0_9FUNG</name>
<gene>
    <name evidence="1" type="ORF">MFLAVUS_010062</name>
</gene>
<proteinExistence type="predicted"/>